<dbReference type="InterPro" id="IPR002545">
    <property type="entry name" value="CheW-lke_dom"/>
</dbReference>
<dbReference type="EMBL" id="RBZP01000002">
    <property type="protein sequence ID" value="RKQ35601.1"/>
    <property type="molecule type" value="Genomic_DNA"/>
</dbReference>
<dbReference type="PANTHER" id="PTHR22617:SF23">
    <property type="entry name" value="CHEMOTAXIS PROTEIN CHEW"/>
    <property type="match status" value="1"/>
</dbReference>
<proteinExistence type="predicted"/>
<organism evidence="2 3">
    <name type="scientific">Oceanobacillus halophilus</name>
    <dbReference type="NCBI Taxonomy" id="930130"/>
    <lineage>
        <taxon>Bacteria</taxon>
        <taxon>Bacillati</taxon>
        <taxon>Bacillota</taxon>
        <taxon>Bacilli</taxon>
        <taxon>Bacillales</taxon>
        <taxon>Bacillaceae</taxon>
        <taxon>Oceanobacillus</taxon>
    </lineage>
</organism>
<dbReference type="SUPFAM" id="SSF50341">
    <property type="entry name" value="CheW-like"/>
    <property type="match status" value="1"/>
</dbReference>
<dbReference type="SMART" id="SM00260">
    <property type="entry name" value="CheW"/>
    <property type="match status" value="1"/>
</dbReference>
<dbReference type="OrthoDB" id="9794382at2"/>
<protein>
    <submittedName>
        <fullName evidence="2">Purine-binding chemotaxis protein CheW</fullName>
    </submittedName>
</protein>
<evidence type="ECO:0000313" key="2">
    <source>
        <dbReference type="EMBL" id="RKQ35601.1"/>
    </source>
</evidence>
<dbReference type="PROSITE" id="PS50851">
    <property type="entry name" value="CHEW"/>
    <property type="match status" value="1"/>
</dbReference>
<name>A0A495A861_9BACI</name>
<dbReference type="GO" id="GO:0006935">
    <property type="term" value="P:chemotaxis"/>
    <property type="evidence" value="ECO:0007669"/>
    <property type="project" value="InterPro"/>
</dbReference>
<keyword evidence="3" id="KW-1185">Reference proteome</keyword>
<dbReference type="InterPro" id="IPR036061">
    <property type="entry name" value="CheW-like_dom_sf"/>
</dbReference>
<dbReference type="Gene3D" id="2.40.50.180">
    <property type="entry name" value="CheA-289, Domain 4"/>
    <property type="match status" value="1"/>
</dbReference>
<reference evidence="2 3" key="1">
    <citation type="journal article" date="2016" name="Int. J. Syst. Evol. Microbiol.">
        <title>Oceanobacillus halophilus sp. nov., a novel moderately halophilic bacterium from a hypersaline lake.</title>
        <authorList>
            <person name="Amoozegar M.A."/>
            <person name="Bagheri M."/>
            <person name="Makhdoumi A."/>
            <person name="Nikou M.M."/>
            <person name="Fazeli S.A.S."/>
            <person name="Schumann P."/>
            <person name="Sproer C."/>
            <person name="Sanchez-Porro C."/>
            <person name="Ventosa A."/>
        </authorList>
    </citation>
    <scope>NUCLEOTIDE SEQUENCE [LARGE SCALE GENOMIC DNA]</scope>
    <source>
        <strain evidence="2 3">DSM 23996</strain>
    </source>
</reference>
<dbReference type="Proteomes" id="UP000269301">
    <property type="component" value="Unassembled WGS sequence"/>
</dbReference>
<dbReference type="GO" id="GO:0007165">
    <property type="term" value="P:signal transduction"/>
    <property type="evidence" value="ECO:0007669"/>
    <property type="project" value="InterPro"/>
</dbReference>
<evidence type="ECO:0000313" key="3">
    <source>
        <dbReference type="Proteomes" id="UP000269301"/>
    </source>
</evidence>
<dbReference type="GO" id="GO:0005829">
    <property type="term" value="C:cytosol"/>
    <property type="evidence" value="ECO:0007669"/>
    <property type="project" value="TreeGrafter"/>
</dbReference>
<feature type="domain" description="CheW-like" evidence="1">
    <location>
        <begin position="4"/>
        <end position="144"/>
    </location>
</feature>
<dbReference type="Pfam" id="PF01584">
    <property type="entry name" value="CheW"/>
    <property type="match status" value="1"/>
</dbReference>
<dbReference type="RefSeq" id="WP_121203232.1">
    <property type="nucleotide sequence ID" value="NZ_RBZP01000002.1"/>
</dbReference>
<accession>A0A495A861</accession>
<comment type="caution">
    <text evidence="2">The sequence shown here is derived from an EMBL/GenBank/DDBJ whole genome shotgun (WGS) entry which is preliminary data.</text>
</comment>
<dbReference type="PANTHER" id="PTHR22617">
    <property type="entry name" value="CHEMOTAXIS SENSOR HISTIDINE KINASE-RELATED"/>
    <property type="match status" value="1"/>
</dbReference>
<sequence length="153" mass="17117">MAELTKHIIFKLIDQPYGVDVNQIISIERLQDITEVPRTSDFIKGITYIRGETTPIIDLKERLLLDQADPTENSRILVVNINNMQIGLIVDAATEVKDIDQDMIKPAPPIIGGVKETFVKGVANLEEGLLILLDLEMIIDPNETNELKEVIEA</sequence>
<dbReference type="InterPro" id="IPR039315">
    <property type="entry name" value="CheW"/>
</dbReference>
<evidence type="ECO:0000259" key="1">
    <source>
        <dbReference type="PROSITE" id="PS50851"/>
    </source>
</evidence>
<dbReference type="Gene3D" id="2.30.30.40">
    <property type="entry name" value="SH3 Domains"/>
    <property type="match status" value="1"/>
</dbReference>
<gene>
    <name evidence="2" type="ORF">D8M06_04835</name>
</gene>
<dbReference type="AlphaFoldDB" id="A0A495A861"/>